<accession>U4KQB3</accession>
<dbReference type="AlphaFoldDB" id="U4KQB3"/>
<evidence type="ECO:0000313" key="2">
    <source>
        <dbReference type="EMBL" id="CCV66616.1"/>
    </source>
</evidence>
<dbReference type="KEGG" id="abra:BN85315950"/>
<dbReference type="EMBL" id="FO681348">
    <property type="protein sequence ID" value="CCV66616.1"/>
    <property type="molecule type" value="Genomic_DNA"/>
</dbReference>
<protein>
    <submittedName>
        <fullName evidence="2">Uncharacterized protein</fullName>
    </submittedName>
</protein>
<keyword evidence="1" id="KW-1133">Transmembrane helix</keyword>
<evidence type="ECO:0000256" key="1">
    <source>
        <dbReference type="SAM" id="Phobius"/>
    </source>
</evidence>
<feature type="transmembrane region" description="Helical" evidence="1">
    <location>
        <begin position="26"/>
        <end position="45"/>
    </location>
</feature>
<dbReference type="Proteomes" id="UP000032737">
    <property type="component" value="Chromosome"/>
</dbReference>
<sequence length="114" mass="13041">MYLVNLLLFMVTTGLTSLLKVSEVPGFFIGVLLFTLLEIIVKMMVFRYLLKYVLQSFGLLLLVLSVVLMYASVSVTPGLAFIKVTDLIGFSIVFLGLRFMLTYYVKMHQFKLRK</sequence>
<keyword evidence="1" id="KW-0472">Membrane</keyword>
<dbReference type="HOGENOM" id="CLU_2115631_0_0_14"/>
<keyword evidence="1" id="KW-0812">Transmembrane</keyword>
<keyword evidence="3" id="KW-1185">Reference proteome</keyword>
<evidence type="ECO:0000313" key="3">
    <source>
        <dbReference type="Proteomes" id="UP000032737"/>
    </source>
</evidence>
<name>U4KQB3_9MOLU</name>
<proteinExistence type="predicted"/>
<dbReference type="STRING" id="61635.BN85315950"/>
<reference evidence="2 3" key="1">
    <citation type="journal article" date="2013" name="J. Mol. Microbiol. Biotechnol.">
        <title>Analysis of the Complete Genomes of Acholeplasma brassicae , A. palmae and A. laidlawii and Their Comparison to the Obligate Parasites from ' Candidatus Phytoplasma'.</title>
        <authorList>
            <person name="Kube M."/>
            <person name="Siewert C."/>
            <person name="Migdoll A.M."/>
            <person name="Duduk B."/>
            <person name="Holz S."/>
            <person name="Rabus R."/>
            <person name="Seemuller E."/>
            <person name="Mitrovic J."/>
            <person name="Muller I."/>
            <person name="Buttner C."/>
            <person name="Reinhardt R."/>
        </authorList>
    </citation>
    <scope>NUCLEOTIDE SEQUENCE [LARGE SCALE GENOMIC DNA]</scope>
    <source>
        <strain evidence="3">0502</strain>
    </source>
</reference>
<feature type="transmembrane region" description="Helical" evidence="1">
    <location>
        <begin position="87"/>
        <end position="105"/>
    </location>
</feature>
<gene>
    <name evidence="2" type="ORF">BN85315950</name>
</gene>
<organism evidence="2 3">
    <name type="scientific">Acholeplasma brassicae</name>
    <dbReference type="NCBI Taxonomy" id="61635"/>
    <lineage>
        <taxon>Bacteria</taxon>
        <taxon>Bacillati</taxon>
        <taxon>Mycoplasmatota</taxon>
        <taxon>Mollicutes</taxon>
        <taxon>Acholeplasmatales</taxon>
        <taxon>Acholeplasmataceae</taxon>
        <taxon>Acholeplasma</taxon>
    </lineage>
</organism>
<feature type="transmembrane region" description="Helical" evidence="1">
    <location>
        <begin position="57"/>
        <end position="81"/>
    </location>
</feature>